<dbReference type="InterPro" id="IPR008906">
    <property type="entry name" value="HATC_C_dom"/>
</dbReference>
<feature type="region of interest" description="Disordered" evidence="1">
    <location>
        <begin position="220"/>
        <end position="248"/>
    </location>
</feature>
<comment type="caution">
    <text evidence="3">The sequence shown here is derived from an EMBL/GenBank/DDBJ whole genome shotgun (WGS) entry which is preliminary data.</text>
</comment>
<name>A0A5A9P6F8_9TELE</name>
<organism evidence="3 4">
    <name type="scientific">Triplophysa tibetana</name>
    <dbReference type="NCBI Taxonomy" id="1572043"/>
    <lineage>
        <taxon>Eukaryota</taxon>
        <taxon>Metazoa</taxon>
        <taxon>Chordata</taxon>
        <taxon>Craniata</taxon>
        <taxon>Vertebrata</taxon>
        <taxon>Euteleostomi</taxon>
        <taxon>Actinopterygii</taxon>
        <taxon>Neopterygii</taxon>
        <taxon>Teleostei</taxon>
        <taxon>Ostariophysi</taxon>
        <taxon>Cypriniformes</taxon>
        <taxon>Nemacheilidae</taxon>
        <taxon>Triplophysa</taxon>
    </lineage>
</organism>
<dbReference type="AlphaFoldDB" id="A0A5A9P6F8"/>
<dbReference type="PANTHER" id="PTHR46169:SF25">
    <property type="entry name" value="ZINC FINGER BED DOMAIN-CONTAINING PROTEIN 1-LIKE-RELATED"/>
    <property type="match status" value="1"/>
</dbReference>
<sequence>MPLQFSLVAPLFSGVDHEVGPGWTCTVFGEWDSGSSSWIFAQWPLVGVTECSYDTYGVKRETSQMARKVFETAAKSLDDSERGFFADYLTHSYATADKHYHMKTLKDVIFARKLLGQLADLNQKHSLVKAPSPLSSGSEAESTHVPEEKMDVQKAYDTLLLTHPVTLDGEVPDRNVLSDDDIQAFLEEATVLDPRFKSKNDRDEIWDRVRASAVAAIEKVSDPRETQVHADEEDREEEDENYTPPVEQKKRTALEELFEEEDSKLLSTQQQPPVSTAQRVEQEIQLYRSLPSIPTKDSASFWWWKKSDTLPVLSALAEKYLCVPASSTPSERVFSTAGDTLSHCSFERCFYCSYCPIV</sequence>
<protein>
    <recommendedName>
        <fullName evidence="2">HAT C-terminal dimerisation domain-containing protein</fullName>
    </recommendedName>
</protein>
<evidence type="ECO:0000259" key="2">
    <source>
        <dbReference type="Pfam" id="PF05699"/>
    </source>
</evidence>
<dbReference type="Pfam" id="PF05699">
    <property type="entry name" value="Dimer_Tnp_hAT"/>
    <property type="match status" value="1"/>
</dbReference>
<dbReference type="InterPro" id="IPR052717">
    <property type="entry name" value="Vacuolar_transposase_reg"/>
</dbReference>
<dbReference type="GO" id="GO:0005634">
    <property type="term" value="C:nucleus"/>
    <property type="evidence" value="ECO:0007669"/>
    <property type="project" value="TreeGrafter"/>
</dbReference>
<feature type="domain" description="HAT C-terminal dimerisation" evidence="2">
    <location>
        <begin position="300"/>
        <end position="342"/>
    </location>
</feature>
<dbReference type="InterPro" id="IPR012337">
    <property type="entry name" value="RNaseH-like_sf"/>
</dbReference>
<dbReference type="Proteomes" id="UP000324632">
    <property type="component" value="Chromosome 8"/>
</dbReference>
<dbReference type="GO" id="GO:0006357">
    <property type="term" value="P:regulation of transcription by RNA polymerase II"/>
    <property type="evidence" value="ECO:0007669"/>
    <property type="project" value="TreeGrafter"/>
</dbReference>
<keyword evidence="4" id="KW-1185">Reference proteome</keyword>
<proteinExistence type="predicted"/>
<evidence type="ECO:0000313" key="4">
    <source>
        <dbReference type="Proteomes" id="UP000324632"/>
    </source>
</evidence>
<dbReference type="SUPFAM" id="SSF53098">
    <property type="entry name" value="Ribonuclease H-like"/>
    <property type="match status" value="1"/>
</dbReference>
<reference evidence="3 4" key="1">
    <citation type="journal article" date="2019" name="Mol. Ecol. Resour.">
        <title>Chromosome-level genome assembly of Triplophysa tibetana, a fish adapted to the harsh high-altitude environment of the Tibetan Plateau.</title>
        <authorList>
            <person name="Yang X."/>
            <person name="Liu H."/>
            <person name="Ma Z."/>
            <person name="Zou Y."/>
            <person name="Zou M."/>
            <person name="Mao Y."/>
            <person name="Li X."/>
            <person name="Wang H."/>
            <person name="Chen T."/>
            <person name="Wang W."/>
            <person name="Yang R."/>
        </authorList>
    </citation>
    <scope>NUCLEOTIDE SEQUENCE [LARGE SCALE GENOMIC DNA]</scope>
    <source>
        <strain evidence="3">TTIB1903HZAU</strain>
        <tissue evidence="3">Muscle</tissue>
    </source>
</reference>
<evidence type="ECO:0000256" key="1">
    <source>
        <dbReference type="SAM" id="MobiDB-lite"/>
    </source>
</evidence>
<evidence type="ECO:0000313" key="3">
    <source>
        <dbReference type="EMBL" id="KAA0717503.1"/>
    </source>
</evidence>
<dbReference type="EMBL" id="SOYY01000008">
    <property type="protein sequence ID" value="KAA0717503.1"/>
    <property type="molecule type" value="Genomic_DNA"/>
</dbReference>
<feature type="compositionally biased region" description="Basic and acidic residues" evidence="1">
    <location>
        <begin position="220"/>
        <end position="232"/>
    </location>
</feature>
<dbReference type="GO" id="GO:0046983">
    <property type="term" value="F:protein dimerization activity"/>
    <property type="evidence" value="ECO:0007669"/>
    <property type="project" value="InterPro"/>
</dbReference>
<accession>A0A5A9P6F8</accession>
<dbReference type="PANTHER" id="PTHR46169">
    <property type="entry name" value="DNA REPLICATION-RELATED ELEMENT FACTOR, ISOFORM A"/>
    <property type="match status" value="1"/>
</dbReference>
<gene>
    <name evidence="3" type="ORF">E1301_Tti023361</name>
</gene>